<dbReference type="InterPro" id="IPR039163">
    <property type="entry name" value="EMC7"/>
</dbReference>
<evidence type="ECO:0000256" key="10">
    <source>
        <dbReference type="SAM" id="SignalP"/>
    </source>
</evidence>
<feature type="compositionally biased region" description="Polar residues" evidence="9">
    <location>
        <begin position="216"/>
        <end position="231"/>
    </location>
</feature>
<comment type="subcellular location">
    <subcellularLocation>
        <location evidence="1">Membrane</location>
        <topology evidence="1">Single-pass membrane protein</topology>
    </subcellularLocation>
</comment>
<evidence type="ECO:0000256" key="5">
    <source>
        <dbReference type="ARBA" id="ARBA00022989"/>
    </source>
</evidence>
<dbReference type="InterPro" id="IPR013784">
    <property type="entry name" value="Carb-bd-like_fold"/>
</dbReference>
<dbReference type="EMBL" id="BLZA01000011">
    <property type="protein sequence ID" value="GHJ85203.1"/>
    <property type="molecule type" value="Genomic_DNA"/>
</dbReference>
<protein>
    <recommendedName>
        <fullName evidence="11">ER membrane protein complex subunit 7 beta-sandwich domain-containing protein</fullName>
    </recommendedName>
</protein>
<keyword evidence="8" id="KW-0624">Polysaccharide degradation</keyword>
<proteinExistence type="inferred from homology"/>
<gene>
    <name evidence="12" type="ORF">NliqN6_1605</name>
</gene>
<dbReference type="Pfam" id="PF09430">
    <property type="entry name" value="EMC7_beta-sandw"/>
    <property type="match status" value="1"/>
</dbReference>
<sequence length="239" mass="26166">MRVTFLLSLLTGWVLSLCSAADLQGSVVWNQYLTAAEGLSPNTAVELNNGEYRTLIRKDGSFVIPDVTEGTYVLRVLSKTHFFDQIYLTVTPSSIHLKPYHPSMLPVPPTETTPSLPYPIQLVPVVKIQYYEQPQGANIMGLFKNPMVLMLGFTGLMAFAMPKMLASMDLDPEEAKEMAQMQQRIKGFQNTDWSEKLAGALAGKAAGTENAAETVDAQSVHASGVTSSGNVNARRRKGR</sequence>
<keyword evidence="4 10" id="KW-0732">Signal</keyword>
<evidence type="ECO:0000313" key="12">
    <source>
        <dbReference type="EMBL" id="GHJ85203.1"/>
    </source>
</evidence>
<dbReference type="Proteomes" id="UP000620104">
    <property type="component" value="Unassembled WGS sequence"/>
</dbReference>
<comment type="similarity">
    <text evidence="2">Belongs to the EMC7 family.</text>
</comment>
<organism evidence="12 13">
    <name type="scientific">Naganishia liquefaciens</name>
    <dbReference type="NCBI Taxonomy" id="104408"/>
    <lineage>
        <taxon>Eukaryota</taxon>
        <taxon>Fungi</taxon>
        <taxon>Dikarya</taxon>
        <taxon>Basidiomycota</taxon>
        <taxon>Agaricomycotina</taxon>
        <taxon>Tremellomycetes</taxon>
        <taxon>Filobasidiales</taxon>
        <taxon>Filobasidiaceae</taxon>
        <taxon>Naganishia</taxon>
    </lineage>
</organism>
<evidence type="ECO:0000256" key="7">
    <source>
        <dbReference type="ARBA" id="ARBA00023277"/>
    </source>
</evidence>
<feature type="chain" id="PRO_5034033881" description="ER membrane protein complex subunit 7 beta-sandwich domain-containing protein" evidence="10">
    <location>
        <begin position="21"/>
        <end position="239"/>
    </location>
</feature>
<evidence type="ECO:0000313" key="13">
    <source>
        <dbReference type="Proteomes" id="UP000620104"/>
    </source>
</evidence>
<dbReference type="PANTHER" id="PTHR13605:SF4">
    <property type="entry name" value="ER MEMBRANE PROTEIN COMPLEX SUBUNIT 7"/>
    <property type="match status" value="1"/>
</dbReference>
<keyword evidence="3" id="KW-0812">Transmembrane</keyword>
<evidence type="ECO:0000256" key="1">
    <source>
        <dbReference type="ARBA" id="ARBA00004167"/>
    </source>
</evidence>
<feature type="region of interest" description="Disordered" evidence="9">
    <location>
        <begin position="204"/>
        <end position="239"/>
    </location>
</feature>
<accession>A0A8H3TQU3</accession>
<feature type="domain" description="ER membrane protein complex subunit 7 beta-sandwich" evidence="11">
    <location>
        <begin position="39"/>
        <end position="150"/>
    </location>
</feature>
<evidence type="ECO:0000256" key="6">
    <source>
        <dbReference type="ARBA" id="ARBA00023136"/>
    </source>
</evidence>
<evidence type="ECO:0000256" key="8">
    <source>
        <dbReference type="ARBA" id="ARBA00023326"/>
    </source>
</evidence>
<keyword evidence="5" id="KW-1133">Transmembrane helix</keyword>
<feature type="signal peptide" evidence="10">
    <location>
        <begin position="1"/>
        <end position="20"/>
    </location>
</feature>
<keyword evidence="6" id="KW-0472">Membrane</keyword>
<evidence type="ECO:0000256" key="9">
    <source>
        <dbReference type="SAM" id="MobiDB-lite"/>
    </source>
</evidence>
<dbReference type="OrthoDB" id="2593002at2759"/>
<keyword evidence="7" id="KW-0119">Carbohydrate metabolism</keyword>
<comment type="caution">
    <text evidence="12">The sequence shown here is derived from an EMBL/GenBank/DDBJ whole genome shotgun (WGS) entry which is preliminary data.</text>
</comment>
<keyword evidence="13" id="KW-1185">Reference proteome</keyword>
<reference evidence="12" key="1">
    <citation type="submission" date="2020-07" db="EMBL/GenBank/DDBJ databases">
        <title>Draft Genome Sequence of a Deep-Sea Yeast, Naganishia (Cryptococcus) liquefaciens strain N6.</title>
        <authorList>
            <person name="Han Y.W."/>
            <person name="Kajitani R."/>
            <person name="Morimoto H."/>
            <person name="Parhat M."/>
            <person name="Tsubouchi H."/>
            <person name="Bakenova O."/>
            <person name="Ogata M."/>
            <person name="Argunhan B."/>
            <person name="Aoki R."/>
            <person name="Kajiwara S."/>
            <person name="Itoh T."/>
            <person name="Iwasaki H."/>
        </authorList>
    </citation>
    <scope>NUCLEOTIDE SEQUENCE</scope>
    <source>
        <strain evidence="12">N6</strain>
    </source>
</reference>
<evidence type="ECO:0000256" key="2">
    <source>
        <dbReference type="ARBA" id="ARBA00008880"/>
    </source>
</evidence>
<dbReference type="GO" id="GO:0072546">
    <property type="term" value="C:EMC complex"/>
    <property type="evidence" value="ECO:0007669"/>
    <property type="project" value="TreeGrafter"/>
</dbReference>
<dbReference type="InterPro" id="IPR019008">
    <property type="entry name" value="Beta_sandwich_EMC7"/>
</dbReference>
<evidence type="ECO:0000259" key="11">
    <source>
        <dbReference type="Pfam" id="PF09430"/>
    </source>
</evidence>
<dbReference type="SUPFAM" id="SSF49452">
    <property type="entry name" value="Starch-binding domain-like"/>
    <property type="match status" value="1"/>
</dbReference>
<dbReference type="PANTHER" id="PTHR13605">
    <property type="entry name" value="ER MEMBRANE PROTEIN COMPLEX SUBUNIT 7"/>
    <property type="match status" value="1"/>
</dbReference>
<dbReference type="GO" id="GO:0000272">
    <property type="term" value="P:polysaccharide catabolic process"/>
    <property type="evidence" value="ECO:0007669"/>
    <property type="project" value="UniProtKB-KW"/>
</dbReference>
<dbReference type="GO" id="GO:0030246">
    <property type="term" value="F:carbohydrate binding"/>
    <property type="evidence" value="ECO:0007669"/>
    <property type="project" value="InterPro"/>
</dbReference>
<name>A0A8H3TQU3_9TREE</name>
<dbReference type="AlphaFoldDB" id="A0A8H3TQU3"/>
<evidence type="ECO:0000256" key="4">
    <source>
        <dbReference type="ARBA" id="ARBA00022729"/>
    </source>
</evidence>
<evidence type="ECO:0000256" key="3">
    <source>
        <dbReference type="ARBA" id="ARBA00022692"/>
    </source>
</evidence>